<feature type="region of interest" description="Disordered" evidence="1">
    <location>
        <begin position="80"/>
        <end position="102"/>
    </location>
</feature>
<accession>A0AAV1H1A0</accession>
<keyword evidence="3" id="KW-1185">Reference proteome</keyword>
<protein>
    <submittedName>
        <fullName evidence="2">Uncharacterized protein</fullName>
    </submittedName>
</protein>
<gene>
    <name evidence="2" type="ORF">XNOV1_A005183</name>
</gene>
<evidence type="ECO:0000313" key="3">
    <source>
        <dbReference type="Proteomes" id="UP001178508"/>
    </source>
</evidence>
<reference evidence="2" key="1">
    <citation type="submission" date="2023-08" db="EMBL/GenBank/DDBJ databases">
        <authorList>
            <person name="Alioto T."/>
            <person name="Alioto T."/>
            <person name="Gomez Garrido J."/>
        </authorList>
    </citation>
    <scope>NUCLEOTIDE SEQUENCE</scope>
</reference>
<evidence type="ECO:0000313" key="2">
    <source>
        <dbReference type="EMBL" id="CAJ1078594.1"/>
    </source>
</evidence>
<sequence length="102" mass="11520">MDLDRQRLMPRRIRPSEERQKKVRRRAATAAAAVCLVFLSVDYGPRPRLPAYECCRPRYHDNQVKIDLISALHLCTGSSRERTASSCPPFSPAEAGPWTPGL</sequence>
<dbReference type="EMBL" id="OY660881">
    <property type="protein sequence ID" value="CAJ1078594.1"/>
    <property type="molecule type" value="Genomic_DNA"/>
</dbReference>
<feature type="region of interest" description="Disordered" evidence="1">
    <location>
        <begin position="1"/>
        <end position="22"/>
    </location>
</feature>
<dbReference type="AlphaFoldDB" id="A0AAV1H1A0"/>
<evidence type="ECO:0000256" key="1">
    <source>
        <dbReference type="SAM" id="MobiDB-lite"/>
    </source>
</evidence>
<proteinExistence type="predicted"/>
<dbReference type="Proteomes" id="UP001178508">
    <property type="component" value="Chromosome 18"/>
</dbReference>
<organism evidence="2 3">
    <name type="scientific">Xyrichtys novacula</name>
    <name type="common">Pearly razorfish</name>
    <name type="synonym">Hemipteronotus novacula</name>
    <dbReference type="NCBI Taxonomy" id="13765"/>
    <lineage>
        <taxon>Eukaryota</taxon>
        <taxon>Metazoa</taxon>
        <taxon>Chordata</taxon>
        <taxon>Craniata</taxon>
        <taxon>Vertebrata</taxon>
        <taxon>Euteleostomi</taxon>
        <taxon>Actinopterygii</taxon>
        <taxon>Neopterygii</taxon>
        <taxon>Teleostei</taxon>
        <taxon>Neoteleostei</taxon>
        <taxon>Acanthomorphata</taxon>
        <taxon>Eupercaria</taxon>
        <taxon>Labriformes</taxon>
        <taxon>Labridae</taxon>
        <taxon>Xyrichtys</taxon>
    </lineage>
</organism>
<name>A0AAV1H1A0_XYRNO</name>